<keyword evidence="14" id="KW-1185">Reference proteome</keyword>
<dbReference type="OrthoDB" id="17102at2759"/>
<dbReference type="CDD" id="cd02174">
    <property type="entry name" value="CCT"/>
    <property type="match status" value="1"/>
</dbReference>
<dbReference type="SUPFAM" id="SSF52374">
    <property type="entry name" value="Nucleotidylyl transferase"/>
    <property type="match status" value="1"/>
</dbReference>
<keyword evidence="8" id="KW-1208">Phospholipid metabolism</keyword>
<keyword evidence="7" id="KW-0594">Phospholipid biosynthesis</keyword>
<dbReference type="NCBIfam" id="TIGR00125">
    <property type="entry name" value="cyt_tran_rel"/>
    <property type="match status" value="1"/>
</dbReference>
<dbReference type="SMR" id="B3M8F3"/>
<keyword evidence="4" id="KW-0808">Transferase</keyword>
<dbReference type="FunFam" id="3.40.50.620:FF:000016">
    <property type="entry name" value="Putative choline-phosphate cytidylyltransferase B"/>
    <property type="match status" value="1"/>
</dbReference>
<dbReference type="Gene3D" id="3.40.50.620">
    <property type="entry name" value="HUPs"/>
    <property type="match status" value="1"/>
</dbReference>
<feature type="region of interest" description="Disordered" evidence="11">
    <location>
        <begin position="368"/>
        <end position="389"/>
    </location>
</feature>
<dbReference type="KEGG" id="dan:6507404"/>
<evidence type="ECO:0000259" key="12">
    <source>
        <dbReference type="Pfam" id="PF01467"/>
    </source>
</evidence>
<dbReference type="EMBL" id="CH902618">
    <property type="protein sequence ID" value="EDV38888.1"/>
    <property type="molecule type" value="Genomic_DNA"/>
</dbReference>
<keyword evidence="3" id="KW-0444">Lipid biosynthesis</keyword>
<protein>
    <recommendedName>
        <fullName evidence="10">choline-phosphate cytidylyltransferase</fullName>
        <ecNumber evidence="10">2.7.7.15</ecNumber>
    </recommendedName>
</protein>
<reference evidence="13" key="3">
    <citation type="submission" date="2015-10" db="EMBL/GenBank/DDBJ databases">
        <authorList>
            <consortium name="FlyBase"/>
        </authorList>
    </citation>
    <scope>NUCLEOTIDE SEQUENCE</scope>
    <source>
        <strain evidence="13">TSC#14024-0371.13</strain>
    </source>
</reference>
<evidence type="ECO:0000256" key="10">
    <source>
        <dbReference type="ARBA" id="ARBA00026101"/>
    </source>
</evidence>
<accession>B3M8F3</accession>
<dbReference type="CTD" id="5833"/>
<dbReference type="GO" id="GO:0005737">
    <property type="term" value="C:cytoplasm"/>
    <property type="evidence" value="ECO:0007669"/>
    <property type="project" value="EnsemblMetazoa"/>
</dbReference>
<feature type="compositionally biased region" description="Acidic residues" evidence="11">
    <location>
        <begin position="370"/>
        <end position="383"/>
    </location>
</feature>
<comment type="pathway">
    <text evidence="1">Lipid metabolism.</text>
</comment>
<dbReference type="EC" id="2.7.7.15" evidence="10"/>
<dbReference type="GeneID" id="6507404"/>
<dbReference type="GO" id="GO:0031210">
    <property type="term" value="F:phosphatidylcholine binding"/>
    <property type="evidence" value="ECO:0007669"/>
    <property type="project" value="TreeGrafter"/>
</dbReference>
<evidence type="ECO:0000256" key="3">
    <source>
        <dbReference type="ARBA" id="ARBA00022516"/>
    </source>
</evidence>
<dbReference type="PANTHER" id="PTHR10739:SF13">
    <property type="entry name" value="CHOLINE-PHOSPHATE CYTIDYLYLTRANSFERASE"/>
    <property type="match status" value="1"/>
</dbReference>
<keyword evidence="5" id="KW-0548">Nucleotidyltransferase</keyword>
<dbReference type="PANTHER" id="PTHR10739">
    <property type="entry name" value="CYTIDYLYLTRANSFERASE"/>
    <property type="match status" value="1"/>
</dbReference>
<evidence type="ECO:0000256" key="6">
    <source>
        <dbReference type="ARBA" id="ARBA00023098"/>
    </source>
</evidence>
<evidence type="ECO:0000313" key="14">
    <source>
        <dbReference type="Proteomes" id="UP000007801"/>
    </source>
</evidence>
<dbReference type="AlphaFoldDB" id="B3M8F3"/>
<evidence type="ECO:0000256" key="2">
    <source>
        <dbReference type="ARBA" id="ARBA00010101"/>
    </source>
</evidence>
<dbReference type="GO" id="GO:0004105">
    <property type="term" value="F:choline-phosphate cytidylyltransferase activity"/>
    <property type="evidence" value="ECO:0007669"/>
    <property type="project" value="UniProtKB-EC"/>
</dbReference>
<dbReference type="InterPro" id="IPR045049">
    <property type="entry name" value="Pcy1-like"/>
</dbReference>
<keyword evidence="6" id="KW-0443">Lipid metabolism</keyword>
<reference evidence="13 14" key="1">
    <citation type="journal article" date="2007" name="Nature">
        <title>Evolution of genes and genomes on the Drosophila phylogeny.</title>
        <authorList>
            <consortium name="Drosophila 12 Genomes Consortium"/>
            <person name="Clark A.G."/>
            <person name="Eisen M.B."/>
            <person name="Smith D.R."/>
            <person name="Bergman C.M."/>
            <person name="Oliver B."/>
            <person name="Markow T.A."/>
            <person name="Kaufman T.C."/>
            <person name="Kellis M."/>
            <person name="Gelbart W."/>
            <person name="Iyer V.N."/>
            <person name="Pollard D.A."/>
            <person name="Sackton T.B."/>
            <person name="Larracuente A.M."/>
            <person name="Singh N.D."/>
            <person name="Abad J.P."/>
            <person name="Abt D.N."/>
            <person name="Adryan B."/>
            <person name="Aguade M."/>
            <person name="Akashi H."/>
            <person name="Anderson W.W."/>
            <person name="Aquadro C.F."/>
            <person name="Ardell D.H."/>
            <person name="Arguello R."/>
            <person name="Artieri C.G."/>
            <person name="Barbash D.A."/>
            <person name="Barker D."/>
            <person name="Barsanti P."/>
            <person name="Batterham P."/>
            <person name="Batzoglou S."/>
            <person name="Begun D."/>
            <person name="Bhutkar A."/>
            <person name="Blanco E."/>
            <person name="Bosak S.A."/>
            <person name="Bradley R.K."/>
            <person name="Brand A.D."/>
            <person name="Brent M.R."/>
            <person name="Brooks A.N."/>
            <person name="Brown R.H."/>
            <person name="Butlin R.K."/>
            <person name="Caggese C."/>
            <person name="Calvi B.R."/>
            <person name="Bernardo de Carvalho A."/>
            <person name="Caspi A."/>
            <person name="Castrezana S."/>
            <person name="Celniker S.E."/>
            <person name="Chang J.L."/>
            <person name="Chapple C."/>
            <person name="Chatterji S."/>
            <person name="Chinwalla A."/>
            <person name="Civetta A."/>
            <person name="Clifton S.W."/>
            <person name="Comeron J.M."/>
            <person name="Costello J.C."/>
            <person name="Coyne J.A."/>
            <person name="Daub J."/>
            <person name="David R.G."/>
            <person name="Delcher A.L."/>
            <person name="Delehaunty K."/>
            <person name="Do C.B."/>
            <person name="Ebling H."/>
            <person name="Edwards K."/>
            <person name="Eickbush T."/>
            <person name="Evans J.D."/>
            <person name="Filipski A."/>
            <person name="Findeiss S."/>
            <person name="Freyhult E."/>
            <person name="Fulton L."/>
            <person name="Fulton R."/>
            <person name="Garcia A.C."/>
            <person name="Gardiner A."/>
            <person name="Garfield D.A."/>
            <person name="Garvin B.E."/>
            <person name="Gibson G."/>
            <person name="Gilbert D."/>
            <person name="Gnerre S."/>
            <person name="Godfrey J."/>
            <person name="Good R."/>
            <person name="Gotea V."/>
            <person name="Gravely B."/>
            <person name="Greenberg A.J."/>
            <person name="Griffiths-Jones S."/>
            <person name="Gross S."/>
            <person name="Guigo R."/>
            <person name="Gustafson E.A."/>
            <person name="Haerty W."/>
            <person name="Hahn M.W."/>
            <person name="Halligan D.L."/>
            <person name="Halpern A.L."/>
            <person name="Halter G.M."/>
            <person name="Han M.V."/>
            <person name="Heger A."/>
            <person name="Hillier L."/>
            <person name="Hinrichs A.S."/>
            <person name="Holmes I."/>
            <person name="Hoskins R.A."/>
            <person name="Hubisz M.J."/>
            <person name="Hultmark D."/>
            <person name="Huntley M.A."/>
            <person name="Jaffe D.B."/>
            <person name="Jagadeeshan S."/>
            <person name="Jeck W.R."/>
            <person name="Johnson J."/>
            <person name="Jones C.D."/>
            <person name="Jordan W.C."/>
            <person name="Karpen G.H."/>
            <person name="Kataoka E."/>
            <person name="Keightley P.D."/>
            <person name="Kheradpour P."/>
            <person name="Kirkness E.F."/>
            <person name="Koerich L.B."/>
            <person name="Kristiansen K."/>
            <person name="Kudrna D."/>
            <person name="Kulathinal R.J."/>
            <person name="Kumar S."/>
            <person name="Kwok R."/>
            <person name="Lander E."/>
            <person name="Langley C.H."/>
            <person name="Lapoint R."/>
            <person name="Lazzaro B.P."/>
            <person name="Lee S.J."/>
            <person name="Levesque L."/>
            <person name="Li R."/>
            <person name="Lin C.F."/>
            <person name="Lin M.F."/>
            <person name="Lindblad-Toh K."/>
            <person name="Llopart A."/>
            <person name="Long M."/>
            <person name="Low L."/>
            <person name="Lozovsky E."/>
            <person name="Lu J."/>
            <person name="Luo M."/>
            <person name="Machado C.A."/>
            <person name="Makalowski W."/>
            <person name="Marzo M."/>
            <person name="Matsuda M."/>
            <person name="Matzkin L."/>
            <person name="McAllister B."/>
            <person name="McBride C.S."/>
            <person name="McKernan B."/>
            <person name="McKernan K."/>
            <person name="Mendez-Lago M."/>
            <person name="Minx P."/>
            <person name="Mollenhauer M.U."/>
            <person name="Montooth K."/>
            <person name="Mount S.M."/>
            <person name="Mu X."/>
            <person name="Myers E."/>
            <person name="Negre B."/>
            <person name="Newfeld S."/>
            <person name="Nielsen R."/>
            <person name="Noor M.A."/>
            <person name="O'Grady P."/>
            <person name="Pachter L."/>
            <person name="Papaceit M."/>
            <person name="Parisi M.J."/>
            <person name="Parisi M."/>
            <person name="Parts L."/>
            <person name="Pedersen J.S."/>
            <person name="Pesole G."/>
            <person name="Phillippy A.M."/>
            <person name="Ponting C.P."/>
            <person name="Pop M."/>
            <person name="Porcelli D."/>
            <person name="Powell J.R."/>
            <person name="Prohaska S."/>
            <person name="Pruitt K."/>
            <person name="Puig M."/>
            <person name="Quesneville H."/>
            <person name="Ram K.R."/>
            <person name="Rand D."/>
            <person name="Rasmussen M.D."/>
            <person name="Reed L.K."/>
            <person name="Reenan R."/>
            <person name="Reily A."/>
            <person name="Remington K.A."/>
            <person name="Rieger T.T."/>
            <person name="Ritchie M.G."/>
            <person name="Robin C."/>
            <person name="Rogers Y.H."/>
            <person name="Rohde C."/>
            <person name="Rozas J."/>
            <person name="Rubenfield M.J."/>
            <person name="Ruiz A."/>
            <person name="Russo S."/>
            <person name="Salzberg S.L."/>
            <person name="Sanchez-Gracia A."/>
            <person name="Saranga D.J."/>
            <person name="Sato H."/>
            <person name="Schaeffer S.W."/>
            <person name="Schatz M.C."/>
            <person name="Schlenke T."/>
            <person name="Schwartz R."/>
            <person name="Segarra C."/>
            <person name="Singh R.S."/>
            <person name="Sirot L."/>
            <person name="Sirota M."/>
            <person name="Sisneros N.B."/>
            <person name="Smith C.D."/>
            <person name="Smith T.F."/>
            <person name="Spieth J."/>
            <person name="Stage D.E."/>
            <person name="Stark A."/>
            <person name="Stephan W."/>
            <person name="Strausberg R.L."/>
            <person name="Strempel S."/>
            <person name="Sturgill D."/>
            <person name="Sutton G."/>
            <person name="Sutton G.G."/>
            <person name="Tao W."/>
            <person name="Teichmann S."/>
            <person name="Tobari Y.N."/>
            <person name="Tomimura Y."/>
            <person name="Tsolas J.M."/>
            <person name="Valente V.L."/>
            <person name="Venter E."/>
            <person name="Venter J.C."/>
            <person name="Vicario S."/>
            <person name="Vieira F.G."/>
            <person name="Vilella A.J."/>
            <person name="Villasante A."/>
            <person name="Walenz B."/>
            <person name="Wang J."/>
            <person name="Wasserman M."/>
            <person name="Watts T."/>
            <person name="Wilson D."/>
            <person name="Wilson R.K."/>
            <person name="Wing R.A."/>
            <person name="Wolfner M.F."/>
            <person name="Wong A."/>
            <person name="Wong G.K."/>
            <person name="Wu C.I."/>
            <person name="Wu G."/>
            <person name="Yamamoto D."/>
            <person name="Yang H.P."/>
            <person name="Yang S.P."/>
            <person name="Yorke J.A."/>
            <person name="Yoshida K."/>
            <person name="Zdobnov E."/>
            <person name="Zhang P."/>
            <person name="Zhang Y."/>
            <person name="Zimin A.V."/>
            <person name="Baldwin J."/>
            <person name="Abdouelleil A."/>
            <person name="Abdulkadir J."/>
            <person name="Abebe A."/>
            <person name="Abera B."/>
            <person name="Abreu J."/>
            <person name="Acer S.C."/>
            <person name="Aftuck L."/>
            <person name="Alexander A."/>
            <person name="An P."/>
            <person name="Anderson E."/>
            <person name="Anderson S."/>
            <person name="Arachi H."/>
            <person name="Azer M."/>
            <person name="Bachantsang P."/>
            <person name="Barry A."/>
            <person name="Bayul T."/>
            <person name="Berlin A."/>
            <person name="Bessette D."/>
            <person name="Bloom T."/>
            <person name="Blye J."/>
            <person name="Boguslavskiy L."/>
            <person name="Bonnet C."/>
            <person name="Boukhgalter B."/>
            <person name="Bourzgui I."/>
            <person name="Brown A."/>
            <person name="Cahill P."/>
            <person name="Channer S."/>
            <person name="Cheshatsang Y."/>
            <person name="Chuda L."/>
            <person name="Citroen M."/>
            <person name="Collymore A."/>
            <person name="Cooke P."/>
            <person name="Costello M."/>
            <person name="D'Aco K."/>
            <person name="Daza R."/>
            <person name="De Haan G."/>
            <person name="DeGray S."/>
            <person name="DeMaso C."/>
            <person name="Dhargay N."/>
            <person name="Dooley K."/>
            <person name="Dooley E."/>
            <person name="Doricent M."/>
            <person name="Dorje P."/>
            <person name="Dorjee K."/>
            <person name="Dupes A."/>
            <person name="Elong R."/>
            <person name="Falk J."/>
            <person name="Farina A."/>
            <person name="Faro S."/>
            <person name="Ferguson D."/>
            <person name="Fisher S."/>
            <person name="Foley C.D."/>
            <person name="Franke A."/>
            <person name="Friedrich D."/>
            <person name="Gadbois L."/>
            <person name="Gearin G."/>
            <person name="Gearin C.R."/>
            <person name="Giannoukos G."/>
            <person name="Goode T."/>
            <person name="Graham J."/>
            <person name="Grandbois E."/>
            <person name="Grewal S."/>
            <person name="Gyaltsen K."/>
            <person name="Hafez N."/>
            <person name="Hagos B."/>
            <person name="Hall J."/>
            <person name="Henson C."/>
            <person name="Hollinger A."/>
            <person name="Honan T."/>
            <person name="Huard M.D."/>
            <person name="Hughes L."/>
            <person name="Hurhula B."/>
            <person name="Husby M.E."/>
            <person name="Kamat A."/>
            <person name="Kanga B."/>
            <person name="Kashin S."/>
            <person name="Khazanovich D."/>
            <person name="Kisner P."/>
            <person name="Lance K."/>
            <person name="Lara M."/>
            <person name="Lee W."/>
            <person name="Lennon N."/>
            <person name="Letendre F."/>
            <person name="LeVine R."/>
            <person name="Lipovsky A."/>
            <person name="Liu X."/>
            <person name="Liu J."/>
            <person name="Liu S."/>
            <person name="Lokyitsang T."/>
            <person name="Lokyitsang Y."/>
            <person name="Lubonja R."/>
            <person name="Lui A."/>
            <person name="MacDonald P."/>
            <person name="Magnisalis V."/>
            <person name="Maru K."/>
            <person name="Matthews C."/>
            <person name="McCusker W."/>
            <person name="McDonough S."/>
            <person name="Mehta T."/>
            <person name="Meldrim J."/>
            <person name="Meneus L."/>
            <person name="Mihai O."/>
            <person name="Mihalev A."/>
            <person name="Mihova T."/>
            <person name="Mittelman R."/>
            <person name="Mlenga V."/>
            <person name="Montmayeur A."/>
            <person name="Mulrain L."/>
            <person name="Navidi A."/>
            <person name="Naylor J."/>
            <person name="Negash T."/>
            <person name="Nguyen T."/>
            <person name="Nguyen N."/>
            <person name="Nicol R."/>
            <person name="Norbu C."/>
            <person name="Norbu N."/>
            <person name="Novod N."/>
            <person name="O'Neill B."/>
            <person name="Osman S."/>
            <person name="Markiewicz E."/>
            <person name="Oyono O.L."/>
            <person name="Patti C."/>
            <person name="Phunkhang P."/>
            <person name="Pierre F."/>
            <person name="Priest M."/>
            <person name="Raghuraman S."/>
            <person name="Rege F."/>
            <person name="Reyes R."/>
            <person name="Rise C."/>
            <person name="Rogov P."/>
            <person name="Ross K."/>
            <person name="Ryan E."/>
            <person name="Settipalli S."/>
            <person name="Shea T."/>
            <person name="Sherpa N."/>
            <person name="Shi L."/>
            <person name="Shih D."/>
            <person name="Sparrow T."/>
            <person name="Spaulding J."/>
            <person name="Stalker J."/>
            <person name="Stange-Thomann N."/>
            <person name="Stavropoulos S."/>
            <person name="Stone C."/>
            <person name="Strader C."/>
            <person name="Tesfaye S."/>
            <person name="Thomson T."/>
            <person name="Thoulutsang Y."/>
            <person name="Thoulutsang D."/>
            <person name="Topham K."/>
            <person name="Topping I."/>
            <person name="Tsamla T."/>
            <person name="Vassiliev H."/>
            <person name="Vo A."/>
            <person name="Wangchuk T."/>
            <person name="Wangdi T."/>
            <person name="Weiand M."/>
            <person name="Wilkinson J."/>
            <person name="Wilson A."/>
            <person name="Yadav S."/>
            <person name="Young G."/>
            <person name="Yu Q."/>
            <person name="Zembek L."/>
            <person name="Zhong D."/>
            <person name="Zimmer A."/>
            <person name="Zwirko Z."/>
            <person name="Jaffe D.B."/>
            <person name="Alvarez P."/>
            <person name="Brockman W."/>
            <person name="Butler J."/>
            <person name="Chin C."/>
            <person name="Gnerre S."/>
            <person name="Grabherr M."/>
            <person name="Kleber M."/>
            <person name="Mauceli E."/>
            <person name="MacCallum I."/>
        </authorList>
    </citation>
    <scope>NUCLEOTIDE SEQUENCE [LARGE SCALE GENOMIC DNA]</scope>
    <source>
        <strain evidence="13">TSC#14024-0371.13</strain>
        <strain evidence="14">Tucson 14024-0371.13</strain>
    </source>
</reference>
<gene>
    <name evidence="13" type="primary">Dana\GF24774</name>
    <name evidence="13" type="synonym">dana_GLEANR_9470</name>
    <name evidence="13" type="ORF">GF24774</name>
</gene>
<dbReference type="InterPro" id="IPR041723">
    <property type="entry name" value="CCT"/>
</dbReference>
<organism evidence="13 14">
    <name type="scientific">Drosophila ananassae</name>
    <name type="common">Fruit fly</name>
    <dbReference type="NCBI Taxonomy" id="7217"/>
    <lineage>
        <taxon>Eukaryota</taxon>
        <taxon>Metazoa</taxon>
        <taxon>Ecdysozoa</taxon>
        <taxon>Arthropoda</taxon>
        <taxon>Hexapoda</taxon>
        <taxon>Insecta</taxon>
        <taxon>Pterygota</taxon>
        <taxon>Neoptera</taxon>
        <taxon>Endopterygota</taxon>
        <taxon>Diptera</taxon>
        <taxon>Brachycera</taxon>
        <taxon>Muscomorpha</taxon>
        <taxon>Ephydroidea</taxon>
        <taxon>Drosophilidae</taxon>
        <taxon>Drosophila</taxon>
        <taxon>Sophophora</taxon>
    </lineage>
</organism>
<comment type="pathway">
    <text evidence="9">Phospholipid metabolism; phosphatidylcholine biosynthesis; phosphatidylcholine from phosphocholine: step 1/2.</text>
</comment>
<dbReference type="STRING" id="7217.B3M8F3"/>
<dbReference type="InterPro" id="IPR014729">
    <property type="entry name" value="Rossmann-like_a/b/a_fold"/>
</dbReference>
<dbReference type="Proteomes" id="UP000007801">
    <property type="component" value="Unassembled WGS sequence"/>
</dbReference>
<name>B3M8F3_DROAN</name>
<dbReference type="eggNOG" id="KOG2804">
    <property type="taxonomic scope" value="Eukaryota"/>
</dbReference>
<feature type="compositionally biased region" description="Acidic residues" evidence="11">
    <location>
        <begin position="317"/>
        <end position="334"/>
    </location>
</feature>
<feature type="domain" description="Cytidyltransferase-like" evidence="12">
    <location>
        <begin position="81"/>
        <end position="209"/>
    </location>
</feature>
<evidence type="ECO:0000313" key="13">
    <source>
        <dbReference type="EMBL" id="EDV38888.1"/>
    </source>
</evidence>
<reference evidence="13" key="2">
    <citation type="journal article" date="2008" name="Bioinformatics">
        <title>Assembly reconciliation.</title>
        <authorList>
            <person name="Zimin A.V."/>
            <person name="Smith D.R."/>
            <person name="Sutton G."/>
            <person name="Yorke J.A."/>
        </authorList>
    </citation>
    <scope>NUCLEOTIDE SEQUENCE</scope>
    <source>
        <strain evidence="13">TSC#14024-0371.13</strain>
    </source>
</reference>
<dbReference type="UniPathway" id="UPA00753">
    <property type="reaction ID" value="UER00739"/>
</dbReference>
<evidence type="ECO:0000256" key="5">
    <source>
        <dbReference type="ARBA" id="ARBA00022695"/>
    </source>
</evidence>
<evidence type="ECO:0000256" key="1">
    <source>
        <dbReference type="ARBA" id="ARBA00005189"/>
    </source>
</evidence>
<evidence type="ECO:0000256" key="4">
    <source>
        <dbReference type="ARBA" id="ARBA00022679"/>
    </source>
</evidence>
<evidence type="ECO:0000256" key="11">
    <source>
        <dbReference type="SAM" id="MobiDB-lite"/>
    </source>
</evidence>
<evidence type="ECO:0000256" key="7">
    <source>
        <dbReference type="ARBA" id="ARBA00023209"/>
    </source>
</evidence>
<feature type="region of interest" description="Disordered" evidence="11">
    <location>
        <begin position="303"/>
        <end position="345"/>
    </location>
</feature>
<comment type="similarity">
    <text evidence="2">Belongs to the cytidylyltransferase family.</text>
</comment>
<dbReference type="HOGENOM" id="CLU_034585_4_1_1"/>
<dbReference type="Pfam" id="PF01467">
    <property type="entry name" value="CTP_transf_like"/>
    <property type="match status" value="1"/>
</dbReference>
<evidence type="ECO:0000256" key="9">
    <source>
        <dbReference type="ARBA" id="ARBA00025706"/>
    </source>
</evidence>
<dbReference type="OMA" id="FEDFSIC"/>
<proteinExistence type="inferred from homology"/>
<sequence length="389" mass="45006">MDKMPEVDIEEEEETPAIPTEMHEFKMLPLFMDFEDFTICKPAPFSHDEKAMLELERCDYTQRITYQMARSGQTGRRVRVYADGIYDLFHQGHARQLMQAKNIFPNVYLIVGVCNDELTLRMKGRTVMNGFERYEAVRHCRYVDEIVANAPWSLTDEFLNEHKIDFVAHDDIPYGAGGVNDIYAPLKARGMFVATERTEGVSTSDIVARIVKDYDVYVRRNLARGYSAKELNVSFLSEKKFRLQNKMDELKTRGKREFTKVKVDIISKWEEKSREFIDAFLLLFGRERLNNLWNESKGRIIQALSPPGSPNGSINGDDPDGTPEERDNSDEEYMELPPEYGSDSVCSLNGKAKRLNRRTNRCYDEVVVAADDEDEDEDEVEYDMDQRSN</sequence>
<dbReference type="InterPro" id="IPR004821">
    <property type="entry name" value="Cyt_trans-like"/>
</dbReference>
<evidence type="ECO:0000256" key="8">
    <source>
        <dbReference type="ARBA" id="ARBA00023264"/>
    </source>
</evidence>
<dbReference type="FunCoup" id="B3M8F3">
    <property type="interactions" value="707"/>
</dbReference>
<dbReference type="EMBL" id="CH902618">
    <property type="protein sequence ID" value="KPU77701.1"/>
    <property type="molecule type" value="Genomic_DNA"/>
</dbReference>